<name>A0A9Q9AGS5_9PEZI</name>
<protein>
    <submittedName>
        <fullName evidence="1">Uncharacterized protein</fullName>
    </submittedName>
</protein>
<dbReference type="Proteomes" id="UP001056384">
    <property type="component" value="Chromosome 2"/>
</dbReference>
<dbReference type="AlphaFoldDB" id="A0A9Q9AGS5"/>
<proteinExistence type="predicted"/>
<reference evidence="1" key="1">
    <citation type="submission" date="2022-06" db="EMBL/GenBank/DDBJ databases">
        <title>Complete genome sequences of two strains of the flax pathogen Septoria linicola.</title>
        <authorList>
            <person name="Lapalu N."/>
            <person name="Simon A."/>
            <person name="Demenou B."/>
            <person name="Paumier D."/>
            <person name="Guillot M.-P."/>
            <person name="Gout L."/>
            <person name="Valade R."/>
        </authorList>
    </citation>
    <scope>NUCLEOTIDE SEQUENCE</scope>
    <source>
        <strain evidence="1">SE15195</strain>
    </source>
</reference>
<gene>
    <name evidence="1" type="ORF">Slin15195_G021190</name>
</gene>
<evidence type="ECO:0000313" key="1">
    <source>
        <dbReference type="EMBL" id="USW48800.1"/>
    </source>
</evidence>
<keyword evidence="2" id="KW-1185">Reference proteome</keyword>
<dbReference type="EMBL" id="CP099419">
    <property type="protein sequence ID" value="USW48800.1"/>
    <property type="molecule type" value="Genomic_DNA"/>
</dbReference>
<organism evidence="1 2">
    <name type="scientific">Septoria linicola</name>
    <dbReference type="NCBI Taxonomy" id="215465"/>
    <lineage>
        <taxon>Eukaryota</taxon>
        <taxon>Fungi</taxon>
        <taxon>Dikarya</taxon>
        <taxon>Ascomycota</taxon>
        <taxon>Pezizomycotina</taxon>
        <taxon>Dothideomycetes</taxon>
        <taxon>Dothideomycetidae</taxon>
        <taxon>Mycosphaerellales</taxon>
        <taxon>Mycosphaerellaceae</taxon>
        <taxon>Septoria</taxon>
    </lineage>
</organism>
<sequence>MPAIDRVALHSEFEAKLRNFDLIKAAYLWGVIIVITASNWSSCPTWSCIAPVVILKIKWLVLGVLYADLADFYPYTGLSVQLPMIGRLRVYRELCLTITRAQDD</sequence>
<accession>A0A9Q9AGS5</accession>
<evidence type="ECO:0000313" key="2">
    <source>
        <dbReference type="Proteomes" id="UP001056384"/>
    </source>
</evidence>